<dbReference type="EMBL" id="WWHY01000001">
    <property type="protein sequence ID" value="MYR35442.1"/>
    <property type="molecule type" value="Genomic_DNA"/>
</dbReference>
<dbReference type="PANTHER" id="PTHR43415">
    <property type="entry name" value="SPERMIDINE N(1)-ACETYLTRANSFERASE"/>
    <property type="match status" value="1"/>
</dbReference>
<dbReference type="AlphaFoldDB" id="A0A7K2IZN7"/>
<accession>A0A7K2IZN7</accession>
<dbReference type="PANTHER" id="PTHR43415:SF3">
    <property type="entry name" value="GNAT-FAMILY ACETYLTRANSFERASE"/>
    <property type="match status" value="1"/>
</dbReference>
<dbReference type="PROSITE" id="PS51186">
    <property type="entry name" value="GNAT"/>
    <property type="match status" value="1"/>
</dbReference>
<protein>
    <submittedName>
        <fullName evidence="2">GNAT family N-acetyltransferase</fullName>
    </submittedName>
</protein>
<name>A0A7K2IZN7_9ACTN</name>
<organism evidence="2 3">
    <name type="scientific">Nocardiopsis alba</name>
    <dbReference type="NCBI Taxonomy" id="53437"/>
    <lineage>
        <taxon>Bacteria</taxon>
        <taxon>Bacillati</taxon>
        <taxon>Actinomycetota</taxon>
        <taxon>Actinomycetes</taxon>
        <taxon>Streptosporangiales</taxon>
        <taxon>Nocardiopsidaceae</taxon>
        <taxon>Nocardiopsis</taxon>
    </lineage>
</organism>
<evidence type="ECO:0000313" key="2">
    <source>
        <dbReference type="EMBL" id="MYR35442.1"/>
    </source>
</evidence>
<dbReference type="RefSeq" id="WP_161112072.1">
    <property type="nucleotide sequence ID" value="NZ_JBEYHC010000188.1"/>
</dbReference>
<evidence type="ECO:0000313" key="3">
    <source>
        <dbReference type="Proteomes" id="UP000467124"/>
    </source>
</evidence>
<dbReference type="InterPro" id="IPR000182">
    <property type="entry name" value="GNAT_dom"/>
</dbReference>
<sequence length="193" mass="22056">MSDTEAPTLWLRGTKAGIGPLRADLKELYWRWENTIPTIVGYNRQTPQPFEVGRLFYDGYEKSCDRHLKFTIYDLTDERPVPVGAAQVYVDQMRRNGEYVVAMGEGRGKGVGSEATRLVLDYAFHVTNLRCVHLTVIEPNKGAIRAYEKAGFKRQGRRRNANQWLGQTVDEVLMDAIPEEFEGPSLVKRQFES</sequence>
<reference evidence="2 3" key="1">
    <citation type="journal article" date="2019" name="Nat. Commun.">
        <title>The antimicrobial potential of Streptomyces from insect microbiomes.</title>
        <authorList>
            <person name="Chevrette M.G."/>
            <person name="Carlson C.M."/>
            <person name="Ortega H.E."/>
            <person name="Thomas C."/>
            <person name="Ananiev G.E."/>
            <person name="Barns K.J."/>
            <person name="Book A.J."/>
            <person name="Cagnazzo J."/>
            <person name="Carlos C."/>
            <person name="Flanigan W."/>
            <person name="Grubbs K.J."/>
            <person name="Horn H.A."/>
            <person name="Hoffmann F.M."/>
            <person name="Klassen J.L."/>
            <person name="Knack J.J."/>
            <person name="Lewin G.R."/>
            <person name="McDonald B.R."/>
            <person name="Muller L."/>
            <person name="Melo W.G.P."/>
            <person name="Pinto-Tomas A.A."/>
            <person name="Schmitz A."/>
            <person name="Wendt-Pienkowski E."/>
            <person name="Wildman S."/>
            <person name="Zhao M."/>
            <person name="Zhang F."/>
            <person name="Bugni T.S."/>
            <person name="Andes D.R."/>
            <person name="Pupo M.T."/>
            <person name="Currie C.R."/>
        </authorList>
    </citation>
    <scope>NUCLEOTIDE SEQUENCE [LARGE SCALE GENOMIC DNA]</scope>
    <source>
        <strain evidence="2 3">SID5840</strain>
    </source>
</reference>
<feature type="domain" description="N-acetyltransferase" evidence="1">
    <location>
        <begin position="23"/>
        <end position="170"/>
    </location>
</feature>
<gene>
    <name evidence="2" type="ORF">GTW20_25060</name>
</gene>
<keyword evidence="2" id="KW-0808">Transferase</keyword>
<comment type="caution">
    <text evidence="2">The sequence shown here is derived from an EMBL/GenBank/DDBJ whole genome shotgun (WGS) entry which is preliminary data.</text>
</comment>
<dbReference type="Pfam" id="PF00583">
    <property type="entry name" value="Acetyltransf_1"/>
    <property type="match status" value="1"/>
</dbReference>
<dbReference type="InterPro" id="IPR016181">
    <property type="entry name" value="Acyl_CoA_acyltransferase"/>
</dbReference>
<dbReference type="Proteomes" id="UP000467124">
    <property type="component" value="Unassembled WGS sequence"/>
</dbReference>
<dbReference type="GO" id="GO:0016747">
    <property type="term" value="F:acyltransferase activity, transferring groups other than amino-acyl groups"/>
    <property type="evidence" value="ECO:0007669"/>
    <property type="project" value="InterPro"/>
</dbReference>
<evidence type="ECO:0000259" key="1">
    <source>
        <dbReference type="PROSITE" id="PS51186"/>
    </source>
</evidence>
<dbReference type="Gene3D" id="3.40.630.30">
    <property type="match status" value="1"/>
</dbReference>
<dbReference type="SUPFAM" id="SSF55729">
    <property type="entry name" value="Acyl-CoA N-acyltransferases (Nat)"/>
    <property type="match status" value="1"/>
</dbReference>
<proteinExistence type="predicted"/>